<reference evidence="2" key="1">
    <citation type="submission" date="2019-04" db="EMBL/GenBank/DDBJ databases">
        <title>Genome assembly of Zosterops borbonicus 15179.</title>
        <authorList>
            <person name="Leroy T."/>
            <person name="Anselmetti Y."/>
            <person name="Tilak M.-K."/>
            <person name="Nabholz B."/>
        </authorList>
    </citation>
    <scope>NUCLEOTIDE SEQUENCE</scope>
    <source>
        <strain evidence="2">HGM_15179</strain>
        <tissue evidence="2">Muscle</tissue>
    </source>
</reference>
<gene>
    <name evidence="2" type="ORF">HGM15179_004758</name>
</gene>
<dbReference type="EMBL" id="SWJQ01000101">
    <property type="protein sequence ID" value="TRZ22340.1"/>
    <property type="molecule type" value="Genomic_DNA"/>
</dbReference>
<comment type="caution">
    <text evidence="2">The sequence shown here is derived from an EMBL/GenBank/DDBJ whole genome shotgun (WGS) entry which is preliminary data.</text>
</comment>
<organism evidence="2 3">
    <name type="scientific">Zosterops borbonicus</name>
    <dbReference type="NCBI Taxonomy" id="364589"/>
    <lineage>
        <taxon>Eukaryota</taxon>
        <taxon>Metazoa</taxon>
        <taxon>Chordata</taxon>
        <taxon>Craniata</taxon>
        <taxon>Vertebrata</taxon>
        <taxon>Euteleostomi</taxon>
        <taxon>Archelosauria</taxon>
        <taxon>Archosauria</taxon>
        <taxon>Dinosauria</taxon>
        <taxon>Saurischia</taxon>
        <taxon>Theropoda</taxon>
        <taxon>Coelurosauria</taxon>
        <taxon>Aves</taxon>
        <taxon>Neognathae</taxon>
        <taxon>Neoaves</taxon>
        <taxon>Telluraves</taxon>
        <taxon>Australaves</taxon>
        <taxon>Passeriformes</taxon>
        <taxon>Sylvioidea</taxon>
        <taxon>Zosteropidae</taxon>
        <taxon>Zosterops</taxon>
    </lineage>
</organism>
<accession>A0A8K1LPX2</accession>
<feature type="region of interest" description="Disordered" evidence="1">
    <location>
        <begin position="41"/>
        <end position="63"/>
    </location>
</feature>
<dbReference type="OrthoDB" id="9318584at2759"/>
<name>A0A8K1LPX2_9PASS</name>
<keyword evidence="3" id="KW-1185">Reference proteome</keyword>
<evidence type="ECO:0000313" key="3">
    <source>
        <dbReference type="Proteomes" id="UP000796761"/>
    </source>
</evidence>
<dbReference type="AlphaFoldDB" id="A0A8K1LPX2"/>
<evidence type="ECO:0000313" key="2">
    <source>
        <dbReference type="EMBL" id="TRZ22340.1"/>
    </source>
</evidence>
<protein>
    <submittedName>
        <fullName evidence="2">Uncharacterized protein</fullName>
    </submittedName>
</protein>
<proteinExistence type="predicted"/>
<dbReference type="Proteomes" id="UP000796761">
    <property type="component" value="Unassembled WGS sequence"/>
</dbReference>
<evidence type="ECO:0000256" key="1">
    <source>
        <dbReference type="SAM" id="MobiDB-lite"/>
    </source>
</evidence>
<sequence length="149" mass="16840">MGTWSAVSRSGLLRTRETWSSWSGSSRGYRDDEGSGASLLRQKAEGAGAVQPQEEMTEKEGRMPRGCTRLLSEVLSDRIRGNGQNLVPKKFQLNMRKNFFTVQVTVHWNRLPREAVESPSLEILRNCLHTILRHVSSAGRLDKMWSLPT</sequence>